<dbReference type="GO" id="GO:0060070">
    <property type="term" value="P:canonical Wnt signaling pathway"/>
    <property type="evidence" value="ECO:0007669"/>
    <property type="project" value="TreeGrafter"/>
</dbReference>
<dbReference type="GO" id="GO:0000981">
    <property type="term" value="F:DNA-binding transcription factor activity, RNA polymerase II-specific"/>
    <property type="evidence" value="ECO:0007669"/>
    <property type="project" value="TreeGrafter"/>
</dbReference>
<feature type="domain" description="HMG box" evidence="11">
    <location>
        <begin position="297"/>
        <end position="365"/>
    </location>
</feature>
<evidence type="ECO:0000256" key="1">
    <source>
        <dbReference type="ARBA" id="ARBA00004123"/>
    </source>
</evidence>
<sequence>MPHVSSGGSEDFFSKDEVKVYKDEGEEEKRSSENLSEDKLGLVTESEEGKNSSLPGQSYPGSDKTPSGRPEDDKVVSQHPADRGIGPIPGYVVSPYPYPNGASVPASLGGKMSMVQPPLASLMMYNNDYSQPPPAHMGIPPVHIDPKTGLPRPPMYGYPAPPGQFPHPIYGPDFPQVQWQRPPGYPISSGAFSGPYPPSLINTSTLSRFGPPSLLPPPGLPHPGIPHPAIVTTGPKQEVMSHSQDNHRDAIFPELARNPEFYEFWRKSASDYGHSLPEQSSSHASESQTGEKKKQHIKKPLNAFMLFMKEMRPKVVAECTLKESAAINQILGRKWHALDRSEQAKYYEMARKEKELHMQLYPGWSARDNYASHTKKKKRKREAAGENKAKSRLPWYFNDVNTDSITAEGSSGGDSYHWERTRPSIIECSNPKKCRARFGLDQQNQWCKPCRRKKKCIRFLTGEDGTASNTDGEDGNDDVMSDGIATTTTTTADSIDESDCNLESPTMSPPPPPPPPPHSEDLKDEQNLVQRIKMESRDSPPLVPRSASSPNT</sequence>
<feature type="DNA-binding region" description="HMG box" evidence="9">
    <location>
        <begin position="297"/>
        <end position="365"/>
    </location>
</feature>
<evidence type="ECO:0000256" key="4">
    <source>
        <dbReference type="ARBA" id="ARBA00023015"/>
    </source>
</evidence>
<evidence type="ECO:0000256" key="8">
    <source>
        <dbReference type="ARBA" id="ARBA00023242"/>
    </source>
</evidence>
<evidence type="ECO:0000256" key="3">
    <source>
        <dbReference type="ARBA" id="ARBA00022687"/>
    </source>
</evidence>
<dbReference type="PANTHER" id="PTHR10373:SF38">
    <property type="entry name" value="PROTEIN PANGOLIN, ISOFORM J"/>
    <property type="match status" value="1"/>
</dbReference>
<keyword evidence="7" id="KW-0804">Transcription</keyword>
<feature type="compositionally biased region" description="Polar residues" evidence="10">
    <location>
        <begin position="51"/>
        <end position="60"/>
    </location>
</feature>
<feature type="compositionally biased region" description="Basic and acidic residues" evidence="10">
    <location>
        <begin position="518"/>
        <end position="538"/>
    </location>
</feature>
<protein>
    <submittedName>
        <fullName evidence="12">Transcription factor 7 like</fullName>
    </submittedName>
</protein>
<keyword evidence="8 9" id="KW-0539">Nucleus</keyword>
<gene>
    <name evidence="12" type="primary">Tcf/Lef</name>
</gene>
<dbReference type="InterPro" id="IPR024940">
    <property type="entry name" value="TCF/LEF"/>
</dbReference>
<feature type="region of interest" description="Disordered" evidence="10">
    <location>
        <begin position="463"/>
        <end position="552"/>
    </location>
</feature>
<feature type="compositionally biased region" description="Pro residues" evidence="10">
    <location>
        <begin position="507"/>
        <end position="517"/>
    </location>
</feature>
<dbReference type="AlphaFoldDB" id="A0A8E6P5F0"/>
<feature type="region of interest" description="Disordered" evidence="10">
    <location>
        <begin position="1"/>
        <end position="88"/>
    </location>
</feature>
<evidence type="ECO:0000259" key="11">
    <source>
        <dbReference type="PROSITE" id="PS50118"/>
    </source>
</evidence>
<dbReference type="InterPro" id="IPR009071">
    <property type="entry name" value="HMG_box_dom"/>
</dbReference>
<dbReference type="SMART" id="SM01366">
    <property type="entry name" value="c-clamp"/>
    <property type="match status" value="1"/>
</dbReference>
<evidence type="ECO:0000256" key="7">
    <source>
        <dbReference type="ARBA" id="ARBA00023163"/>
    </source>
</evidence>
<evidence type="ECO:0000256" key="2">
    <source>
        <dbReference type="ARBA" id="ARBA00006569"/>
    </source>
</evidence>
<dbReference type="PANTHER" id="PTHR10373">
    <property type="entry name" value="TRANSCRIPTION FACTOR 7 FAMILY MEMBER"/>
    <property type="match status" value="1"/>
</dbReference>
<comment type="subcellular location">
    <subcellularLocation>
        <location evidence="1">Nucleus</location>
    </subcellularLocation>
</comment>
<name>A0A8E6P5F0_DORPE</name>
<keyword evidence="4" id="KW-0805">Transcription regulation</keyword>
<keyword evidence="5 9" id="KW-0238">DNA-binding</keyword>
<keyword evidence="6" id="KW-0010">Activator</keyword>
<comment type="similarity">
    <text evidence="2">Belongs to the TCF/LEF family.</text>
</comment>
<evidence type="ECO:0000256" key="9">
    <source>
        <dbReference type="PROSITE-ProRule" id="PRU00267"/>
    </source>
</evidence>
<dbReference type="EMBL" id="MZ020529">
    <property type="protein sequence ID" value="QVQ68758.1"/>
    <property type="molecule type" value="mRNA"/>
</dbReference>
<evidence type="ECO:0000256" key="5">
    <source>
        <dbReference type="ARBA" id="ARBA00023125"/>
    </source>
</evidence>
<evidence type="ECO:0000256" key="6">
    <source>
        <dbReference type="ARBA" id="ARBA00023159"/>
    </source>
</evidence>
<feature type="compositionally biased region" description="Acidic residues" evidence="10">
    <location>
        <begin position="471"/>
        <end position="480"/>
    </location>
</feature>
<feature type="compositionally biased region" description="Basic and acidic residues" evidence="10">
    <location>
        <begin position="69"/>
        <end position="82"/>
    </location>
</feature>
<evidence type="ECO:0000256" key="10">
    <source>
        <dbReference type="SAM" id="MobiDB-lite"/>
    </source>
</evidence>
<dbReference type="GO" id="GO:0000978">
    <property type="term" value="F:RNA polymerase II cis-regulatory region sequence-specific DNA binding"/>
    <property type="evidence" value="ECO:0007669"/>
    <property type="project" value="TreeGrafter"/>
</dbReference>
<feature type="region of interest" description="Disordered" evidence="10">
    <location>
        <begin position="273"/>
        <end position="296"/>
    </location>
</feature>
<dbReference type="Pfam" id="PF00505">
    <property type="entry name" value="HMG_box"/>
    <property type="match status" value="1"/>
</dbReference>
<feature type="compositionally biased region" description="Polar residues" evidence="10">
    <location>
        <begin position="277"/>
        <end position="288"/>
    </location>
</feature>
<keyword evidence="3" id="KW-0879">Wnt signaling pathway</keyword>
<feature type="compositionally biased region" description="Basic and acidic residues" evidence="10">
    <location>
        <begin position="12"/>
        <end position="40"/>
    </location>
</feature>
<dbReference type="GO" id="GO:1990907">
    <property type="term" value="C:beta-catenin-TCF complex"/>
    <property type="evidence" value="ECO:0007669"/>
    <property type="project" value="TreeGrafter"/>
</dbReference>
<dbReference type="GO" id="GO:0000785">
    <property type="term" value="C:chromatin"/>
    <property type="evidence" value="ECO:0007669"/>
    <property type="project" value="TreeGrafter"/>
</dbReference>
<reference evidence="12" key="1">
    <citation type="submission" date="2021-01" db="EMBL/GenBank/DDBJ databases">
        <title>Co-option of the Limb Patterning Program in Cephalopod Lens Development.</title>
        <authorList>
            <person name="McCulloch K.J."/>
            <person name="Neal S."/>
            <person name="Napoli F."/>
            <person name="Daly C."/>
            <person name="Coleman J."/>
            <person name="Koenig K.M."/>
        </authorList>
    </citation>
    <scope>NUCLEOTIDE SEQUENCE</scope>
</reference>
<evidence type="ECO:0000313" key="12">
    <source>
        <dbReference type="EMBL" id="QVQ68758.1"/>
    </source>
</evidence>
<proteinExistence type="evidence at transcript level"/>
<accession>A0A8E6P5F0</accession>
<dbReference type="SMART" id="SM00398">
    <property type="entry name" value="HMG"/>
    <property type="match status" value="1"/>
</dbReference>
<organism evidence="12">
    <name type="scientific">Doryteuthis pealeii</name>
    <name type="common">Longfin inshore squid</name>
    <name type="synonym">Loligo pealeii</name>
    <dbReference type="NCBI Taxonomy" id="1051067"/>
    <lineage>
        <taxon>Eukaryota</taxon>
        <taxon>Metazoa</taxon>
        <taxon>Spiralia</taxon>
        <taxon>Lophotrochozoa</taxon>
        <taxon>Mollusca</taxon>
        <taxon>Cephalopoda</taxon>
        <taxon>Coleoidea</taxon>
        <taxon>Decapodiformes</taxon>
        <taxon>Myopsida</taxon>
        <taxon>Loliginidae</taxon>
        <taxon>Doryteuthis</taxon>
    </lineage>
</organism>
<dbReference type="FunFam" id="1.10.30.10:FF:000001">
    <property type="entry name" value="transcription factor 7 isoform X2"/>
    <property type="match status" value="1"/>
</dbReference>
<dbReference type="CDD" id="cd21996">
    <property type="entry name" value="HMG-box_TCF7-like"/>
    <property type="match status" value="1"/>
</dbReference>
<dbReference type="PROSITE" id="PS50118">
    <property type="entry name" value="HMG_BOX_2"/>
    <property type="match status" value="1"/>
</dbReference>